<dbReference type="OrthoDB" id="244097at2759"/>
<evidence type="ECO:0008006" key="4">
    <source>
        <dbReference type="Google" id="ProtNLM"/>
    </source>
</evidence>
<organism evidence="2 3">
    <name type="scientific">Aspergillus avenaceus</name>
    <dbReference type="NCBI Taxonomy" id="36643"/>
    <lineage>
        <taxon>Eukaryota</taxon>
        <taxon>Fungi</taxon>
        <taxon>Dikarya</taxon>
        <taxon>Ascomycota</taxon>
        <taxon>Pezizomycotina</taxon>
        <taxon>Eurotiomycetes</taxon>
        <taxon>Eurotiomycetidae</taxon>
        <taxon>Eurotiales</taxon>
        <taxon>Aspergillaceae</taxon>
        <taxon>Aspergillus</taxon>
        <taxon>Aspergillus subgen. Circumdati</taxon>
    </lineage>
</organism>
<dbReference type="Gene3D" id="3.30.1200.10">
    <property type="entry name" value="YggU-like"/>
    <property type="match status" value="1"/>
</dbReference>
<proteinExistence type="inferred from homology"/>
<dbReference type="SMART" id="SM01152">
    <property type="entry name" value="DUF167"/>
    <property type="match status" value="1"/>
</dbReference>
<gene>
    <name evidence="2" type="ORF">BDV25DRAFT_154540</name>
</gene>
<dbReference type="AlphaFoldDB" id="A0A5N6TWG3"/>
<keyword evidence="3" id="KW-1185">Reference proteome</keyword>
<reference evidence="2 3" key="1">
    <citation type="submission" date="2019-04" db="EMBL/GenBank/DDBJ databases">
        <title>Friends and foes A comparative genomics study of 23 Aspergillus species from section Flavi.</title>
        <authorList>
            <consortium name="DOE Joint Genome Institute"/>
            <person name="Kjaerbolling I."/>
            <person name="Vesth T."/>
            <person name="Frisvad J.C."/>
            <person name="Nybo J.L."/>
            <person name="Theobald S."/>
            <person name="Kildgaard S."/>
            <person name="Isbrandt T."/>
            <person name="Kuo A."/>
            <person name="Sato A."/>
            <person name="Lyhne E.K."/>
            <person name="Kogle M.E."/>
            <person name="Wiebenga A."/>
            <person name="Kun R.S."/>
            <person name="Lubbers R.J."/>
            <person name="Makela M.R."/>
            <person name="Barry K."/>
            <person name="Chovatia M."/>
            <person name="Clum A."/>
            <person name="Daum C."/>
            <person name="Haridas S."/>
            <person name="He G."/>
            <person name="LaButti K."/>
            <person name="Lipzen A."/>
            <person name="Mondo S."/>
            <person name="Riley R."/>
            <person name="Salamov A."/>
            <person name="Simmons B.A."/>
            <person name="Magnuson J.K."/>
            <person name="Henrissat B."/>
            <person name="Mortensen U.H."/>
            <person name="Larsen T.O."/>
            <person name="Devries R.P."/>
            <person name="Grigoriev I.V."/>
            <person name="Machida M."/>
            <person name="Baker S.E."/>
            <person name="Andersen M.R."/>
        </authorList>
    </citation>
    <scope>NUCLEOTIDE SEQUENCE [LARGE SCALE GENOMIC DNA]</scope>
    <source>
        <strain evidence="2 3">IBT 18842</strain>
    </source>
</reference>
<dbReference type="InterPro" id="IPR036591">
    <property type="entry name" value="YggU-like_sf"/>
</dbReference>
<dbReference type="GO" id="GO:0005737">
    <property type="term" value="C:cytoplasm"/>
    <property type="evidence" value="ECO:0007669"/>
    <property type="project" value="TreeGrafter"/>
</dbReference>
<name>A0A5N6TWG3_ASPAV</name>
<accession>A0A5N6TWG3</accession>
<dbReference type="EMBL" id="ML742095">
    <property type="protein sequence ID" value="KAE8150409.1"/>
    <property type="molecule type" value="Genomic_DNA"/>
</dbReference>
<dbReference type="HAMAP" id="MF_00634">
    <property type="entry name" value="UPF0235"/>
    <property type="match status" value="1"/>
</dbReference>
<evidence type="ECO:0000256" key="1">
    <source>
        <dbReference type="ARBA" id="ARBA00010364"/>
    </source>
</evidence>
<evidence type="ECO:0000313" key="2">
    <source>
        <dbReference type="EMBL" id="KAE8150409.1"/>
    </source>
</evidence>
<evidence type="ECO:0000313" key="3">
    <source>
        <dbReference type="Proteomes" id="UP000325780"/>
    </source>
</evidence>
<dbReference type="PANTHER" id="PTHR13420:SF7">
    <property type="entry name" value="UPF0235 PROTEIN C15ORF40"/>
    <property type="match status" value="1"/>
</dbReference>
<comment type="similarity">
    <text evidence="1">Belongs to the UPF0235 family.</text>
</comment>
<dbReference type="NCBIfam" id="TIGR00251">
    <property type="entry name" value="DUF167 family protein"/>
    <property type="match status" value="1"/>
</dbReference>
<dbReference type="Pfam" id="PF02594">
    <property type="entry name" value="DUF167"/>
    <property type="match status" value="1"/>
</dbReference>
<dbReference type="PANTHER" id="PTHR13420">
    <property type="entry name" value="UPF0235 PROTEIN C15ORF40"/>
    <property type="match status" value="1"/>
</dbReference>
<dbReference type="InterPro" id="IPR003746">
    <property type="entry name" value="DUF167"/>
</dbReference>
<protein>
    <recommendedName>
        <fullName evidence="4">DUF167 domain protein</fullName>
    </recommendedName>
</protein>
<sequence length="127" mass="13737">MSNATQFLRLVQNATKPRTKPPQTYNLQIACNVKPNASGNREGIIAIGPEKVDVCVAAVPRNGEANTAVSRLFAQVLRVPKSTIDVVKGLKSRDKTLCVYGVEIGSEGEEGFLQGVRGKLENAMIRK</sequence>
<dbReference type="SUPFAM" id="SSF69786">
    <property type="entry name" value="YggU-like"/>
    <property type="match status" value="1"/>
</dbReference>
<dbReference type="Proteomes" id="UP000325780">
    <property type="component" value="Unassembled WGS sequence"/>
</dbReference>